<dbReference type="EMBL" id="CP015713">
    <property type="protein sequence ID" value="APU87094.1"/>
    <property type="molecule type" value="Genomic_DNA"/>
</dbReference>
<gene>
    <name evidence="1" type="ORF">NPD8_4244</name>
</gene>
<keyword evidence="1" id="KW-0614">Plasmid</keyword>
<sequence>MDLSNINNPTENELKDETKLKNQIIELKSAIESILSENLHTDISINEDEDVKIKRN</sequence>
<evidence type="ECO:0000313" key="1">
    <source>
        <dbReference type="EMBL" id="APU87094.1"/>
    </source>
</evidence>
<proteinExistence type="predicted"/>
<accession>A0A1L7JN35</accession>
<dbReference type="RefSeq" id="WP_236893466.1">
    <property type="nucleotide sequence ID" value="NZ_CP015713.1"/>
</dbReference>
<organism evidence="1">
    <name type="scientific">Clostridium botulinum</name>
    <dbReference type="NCBI Taxonomy" id="1491"/>
    <lineage>
        <taxon>Bacteria</taxon>
        <taxon>Bacillati</taxon>
        <taxon>Bacillota</taxon>
        <taxon>Clostridia</taxon>
        <taxon>Eubacteriales</taxon>
        <taxon>Clostridiaceae</taxon>
        <taxon>Clostridium</taxon>
    </lineage>
</organism>
<reference evidence="1" key="1">
    <citation type="submission" date="2016-05" db="EMBL/GenBank/DDBJ databases">
        <authorList>
            <person name="Lavstsen T."/>
            <person name="Jespersen J.S."/>
        </authorList>
    </citation>
    <scope>NUCLEOTIDE SEQUENCE</scope>
    <source>
        <strain evidence="1">CDC69096</strain>
        <plasmid evidence="1">pNPD8_2</plasmid>
    </source>
</reference>
<protein>
    <submittedName>
        <fullName evidence="1">Putative ATPase involved in DNA repair domain protein</fullName>
    </submittedName>
</protein>
<dbReference type="AlphaFoldDB" id="A0A1L7JN35"/>
<geneLocation type="plasmid" evidence="1">
    <name>pNPD8_2</name>
</geneLocation>
<name>A0A1L7JN35_CLOBO</name>